<evidence type="ECO:0000313" key="3">
    <source>
        <dbReference type="Proteomes" id="UP001227317"/>
    </source>
</evidence>
<feature type="transmembrane region" description="Helical" evidence="1">
    <location>
        <begin position="293"/>
        <end position="310"/>
    </location>
</feature>
<feature type="transmembrane region" description="Helical" evidence="1">
    <location>
        <begin position="167"/>
        <end position="194"/>
    </location>
</feature>
<dbReference type="EMBL" id="JAUJFI010000136">
    <property type="protein sequence ID" value="MDQ2105340.1"/>
    <property type="molecule type" value="Genomic_DNA"/>
</dbReference>
<reference evidence="2 3" key="1">
    <citation type="submission" date="2023-06" db="EMBL/GenBank/DDBJ databases">
        <title>Azospirillum isscasensis sp.nov, a bacterium isolated from rhizosphere soil of rice.</title>
        <authorList>
            <person name="Wang H."/>
        </authorList>
    </citation>
    <scope>NUCLEOTIDE SEQUENCE [LARGE SCALE GENOMIC DNA]</scope>
    <source>
        <strain evidence="2 3">C340-1</strain>
    </source>
</reference>
<accession>A0ABU0WMB2</accession>
<feature type="transmembrane region" description="Helical" evidence="1">
    <location>
        <begin position="143"/>
        <end position="160"/>
    </location>
</feature>
<feature type="transmembrane region" description="Helical" evidence="1">
    <location>
        <begin position="214"/>
        <end position="237"/>
    </location>
</feature>
<evidence type="ECO:0000256" key="1">
    <source>
        <dbReference type="SAM" id="Phobius"/>
    </source>
</evidence>
<keyword evidence="1" id="KW-1133">Transmembrane helix</keyword>
<sequence>MTKSEGTSGWRAWLWAGASLAIGIVVWPLVFKSPWSWWRTVAILRPSGPGLADPDFLAFHPIDAAARGWYRKLARDMAGVGPLGYVWDDGLGIALGPRIFNNTVTYRLLGLLGDRAYLLAGYLAFTVVLAGCGGVAFGPLAGILIALALAGSPLVTRIFTVMGKPEIIWYALVPLSVMLLLDGNAAAGGLVWSALVLANLGAAATPTLIAGPGLLLDAVLCGNFLPLLAGATPGLAVTAWRMVRFLPSEVPGLLVKGQRSSSRVPPWPAWDDVFQAAMLLTALFAAASVNGRWAATAVVAISATLLFYLNRRFFYFNDMQSFEAAFLTVGFGFAASAASSLAVAALFAFAYRLLPLTGARSALEERLYYLQSPEAGWRVVLKSLWNLIRRFPSTAPQSEPRSSELQAFLAGLEPAGIGRAVRYLEECSGPPQDVGYYPSRSFQMWMGEKLAARGVENAGGELTPYFEPALGAAFLHRFNARDTSAAGMRNLCEGLGCRYVIAHTAETTAALIDGAGFELIRTLEFASMPPEERRILALPATGRLNLLRHSEPLAEPLAEPLSTSVVVPPCVWSRHRNCLTIEARAGSEYLIRYRYDPAFQARQGTHAVPVETVRPFADAGLRFMRVRAVADGPLVLRYRWLSGFFSRRR</sequence>
<proteinExistence type="predicted"/>
<dbReference type="RefSeq" id="WP_306709805.1">
    <property type="nucleotide sequence ID" value="NZ_JAUJFI010000136.1"/>
</dbReference>
<name>A0ABU0WMB2_9PROT</name>
<comment type="caution">
    <text evidence="2">The sequence shown here is derived from an EMBL/GenBank/DDBJ whole genome shotgun (WGS) entry which is preliminary data.</text>
</comment>
<keyword evidence="1" id="KW-0472">Membrane</keyword>
<gene>
    <name evidence="2" type="ORF">QSG27_21760</name>
</gene>
<keyword evidence="1" id="KW-0812">Transmembrane</keyword>
<feature type="transmembrane region" description="Helical" evidence="1">
    <location>
        <begin position="322"/>
        <end position="351"/>
    </location>
</feature>
<feature type="transmembrane region" description="Helical" evidence="1">
    <location>
        <begin position="116"/>
        <end position="137"/>
    </location>
</feature>
<evidence type="ECO:0000313" key="2">
    <source>
        <dbReference type="EMBL" id="MDQ2105340.1"/>
    </source>
</evidence>
<feature type="transmembrane region" description="Helical" evidence="1">
    <location>
        <begin position="12"/>
        <end position="31"/>
    </location>
</feature>
<dbReference type="Proteomes" id="UP001227317">
    <property type="component" value="Unassembled WGS sequence"/>
</dbReference>
<protein>
    <submittedName>
        <fullName evidence="2">Uncharacterized protein</fullName>
    </submittedName>
</protein>
<organism evidence="2 3">
    <name type="scientific">Azospirillum isscasi</name>
    <dbReference type="NCBI Taxonomy" id="3053926"/>
    <lineage>
        <taxon>Bacteria</taxon>
        <taxon>Pseudomonadati</taxon>
        <taxon>Pseudomonadota</taxon>
        <taxon>Alphaproteobacteria</taxon>
        <taxon>Rhodospirillales</taxon>
        <taxon>Azospirillaceae</taxon>
        <taxon>Azospirillum</taxon>
    </lineage>
</organism>
<keyword evidence="3" id="KW-1185">Reference proteome</keyword>